<dbReference type="PANTHER" id="PTHR42894">
    <property type="entry name" value="N-(5'-PHOSPHORIBOSYL)ANTHRANILATE ISOMERASE"/>
    <property type="match status" value="1"/>
</dbReference>
<dbReference type="EC" id="5.3.1.24" evidence="4 10"/>
<evidence type="ECO:0000313" key="13">
    <source>
        <dbReference type="Proteomes" id="UP000192923"/>
    </source>
</evidence>
<dbReference type="NCBIfam" id="NF002298">
    <property type="entry name" value="PRK01222.1-4"/>
    <property type="match status" value="1"/>
</dbReference>
<dbReference type="GO" id="GO:0000162">
    <property type="term" value="P:L-tryptophan biosynthetic process"/>
    <property type="evidence" value="ECO:0007669"/>
    <property type="project" value="UniProtKB-UniRule"/>
</dbReference>
<dbReference type="FunFam" id="3.20.20.70:FF:000075">
    <property type="entry name" value="Tryptophan biosynthesis protein TRP1"/>
    <property type="match status" value="1"/>
</dbReference>
<comment type="pathway">
    <text evidence="2 10">Amino-acid biosynthesis; L-tryptophan biosynthesis; L-tryptophan from chorismate: step 3/5.</text>
</comment>
<evidence type="ECO:0000256" key="1">
    <source>
        <dbReference type="ARBA" id="ARBA00001164"/>
    </source>
</evidence>
<evidence type="ECO:0000259" key="11">
    <source>
        <dbReference type="Pfam" id="PF00697"/>
    </source>
</evidence>
<evidence type="ECO:0000256" key="8">
    <source>
        <dbReference type="ARBA" id="ARBA00023141"/>
    </source>
</evidence>
<comment type="similarity">
    <text evidence="3 10">Belongs to the TrpF family.</text>
</comment>
<accession>A0A1Y6D428</accession>
<dbReference type="InterPro" id="IPR013785">
    <property type="entry name" value="Aldolase_TIM"/>
</dbReference>
<dbReference type="Proteomes" id="UP000192923">
    <property type="component" value="Unassembled WGS sequence"/>
</dbReference>
<dbReference type="InterPro" id="IPR044643">
    <property type="entry name" value="TrpF_fam"/>
</dbReference>
<sequence>MNKIPYLFRRTRVKICGFTRPQDALAAVHLGADALGLVFYPPSPRHVGIEQARAIVAGLPPFVTVVALFVDAAAARVAEVLGAVRIDLLQFHGDEDAGYCGAFAKPYLKAIRMRPGLDLAGAMAQYREASGILLDAWHPDAQGGTGERFDWDLVPAESARTLTLAGGLAPGNVAEALRTVRPYALDVSSGVEAGKGIKDAAKMAAFIQAVHLFDSNQYADGSL</sequence>
<reference evidence="12 13" key="1">
    <citation type="submission" date="2016-12" db="EMBL/GenBank/DDBJ databases">
        <authorList>
            <person name="Song W.-J."/>
            <person name="Kurnit D.M."/>
        </authorList>
    </citation>
    <scope>NUCLEOTIDE SEQUENCE [LARGE SCALE GENOMIC DNA]</scope>
    <source>
        <strain evidence="12 13">175</strain>
    </source>
</reference>
<keyword evidence="8 10" id="KW-0057">Aromatic amino acid biosynthesis</keyword>
<dbReference type="Pfam" id="PF00697">
    <property type="entry name" value="PRAI"/>
    <property type="match status" value="1"/>
</dbReference>
<dbReference type="STRING" id="1760988.SAMN02949497_2958"/>
<dbReference type="SUPFAM" id="SSF51366">
    <property type="entry name" value="Ribulose-phoshate binding barrel"/>
    <property type="match status" value="1"/>
</dbReference>
<dbReference type="HAMAP" id="MF_00135">
    <property type="entry name" value="PRAI"/>
    <property type="match status" value="1"/>
</dbReference>
<dbReference type="InterPro" id="IPR001240">
    <property type="entry name" value="PRAI_dom"/>
</dbReference>
<evidence type="ECO:0000313" key="12">
    <source>
        <dbReference type="EMBL" id="SMF95593.1"/>
    </source>
</evidence>
<protein>
    <recommendedName>
        <fullName evidence="5 10">N-(5'-phosphoribosyl)anthranilate isomerase</fullName>
        <shortName evidence="10">PRAI</shortName>
        <ecNumber evidence="4 10">5.3.1.24</ecNumber>
    </recommendedName>
</protein>
<dbReference type="EMBL" id="FXAM01000001">
    <property type="protein sequence ID" value="SMF95593.1"/>
    <property type="molecule type" value="Genomic_DNA"/>
</dbReference>
<dbReference type="UniPathway" id="UPA00035">
    <property type="reaction ID" value="UER00042"/>
</dbReference>
<evidence type="ECO:0000256" key="6">
    <source>
        <dbReference type="ARBA" id="ARBA00022605"/>
    </source>
</evidence>
<keyword evidence="9 10" id="KW-0413">Isomerase</keyword>
<keyword evidence="13" id="KW-1185">Reference proteome</keyword>
<evidence type="ECO:0000256" key="4">
    <source>
        <dbReference type="ARBA" id="ARBA00012572"/>
    </source>
</evidence>
<proteinExistence type="inferred from homology"/>
<keyword evidence="6 10" id="KW-0028">Amino-acid biosynthesis</keyword>
<name>A0A1Y6D428_9GAMM</name>
<evidence type="ECO:0000256" key="3">
    <source>
        <dbReference type="ARBA" id="ARBA00007571"/>
    </source>
</evidence>
<feature type="domain" description="N-(5'phosphoribosyl) anthranilate isomerase (PRAI)" evidence="11">
    <location>
        <begin position="13"/>
        <end position="209"/>
    </location>
</feature>
<organism evidence="12 13">
    <name type="scientific">Methylomagnum ishizawai</name>
    <dbReference type="NCBI Taxonomy" id="1760988"/>
    <lineage>
        <taxon>Bacteria</taxon>
        <taxon>Pseudomonadati</taxon>
        <taxon>Pseudomonadota</taxon>
        <taxon>Gammaproteobacteria</taxon>
        <taxon>Methylococcales</taxon>
        <taxon>Methylococcaceae</taxon>
        <taxon>Methylomagnum</taxon>
    </lineage>
</organism>
<dbReference type="InterPro" id="IPR011060">
    <property type="entry name" value="RibuloseP-bd_barrel"/>
</dbReference>
<evidence type="ECO:0000256" key="7">
    <source>
        <dbReference type="ARBA" id="ARBA00022822"/>
    </source>
</evidence>
<evidence type="ECO:0000256" key="9">
    <source>
        <dbReference type="ARBA" id="ARBA00023235"/>
    </source>
</evidence>
<evidence type="ECO:0000256" key="10">
    <source>
        <dbReference type="HAMAP-Rule" id="MF_00135"/>
    </source>
</evidence>
<dbReference type="AlphaFoldDB" id="A0A1Y6D428"/>
<comment type="catalytic activity">
    <reaction evidence="1 10">
        <text>N-(5-phospho-beta-D-ribosyl)anthranilate = 1-(2-carboxyphenylamino)-1-deoxy-D-ribulose 5-phosphate</text>
        <dbReference type="Rhea" id="RHEA:21540"/>
        <dbReference type="ChEBI" id="CHEBI:18277"/>
        <dbReference type="ChEBI" id="CHEBI:58613"/>
        <dbReference type="EC" id="5.3.1.24"/>
    </reaction>
</comment>
<gene>
    <name evidence="10" type="primary">trpF</name>
    <name evidence="12" type="ORF">SAMN02949497_2958</name>
</gene>
<keyword evidence="7 10" id="KW-0822">Tryptophan biosynthesis</keyword>
<evidence type="ECO:0000256" key="5">
    <source>
        <dbReference type="ARBA" id="ARBA00022272"/>
    </source>
</evidence>
<dbReference type="Gene3D" id="3.20.20.70">
    <property type="entry name" value="Aldolase class I"/>
    <property type="match status" value="1"/>
</dbReference>
<dbReference type="PANTHER" id="PTHR42894:SF1">
    <property type="entry name" value="N-(5'-PHOSPHORIBOSYL)ANTHRANILATE ISOMERASE"/>
    <property type="match status" value="1"/>
</dbReference>
<dbReference type="NCBIfam" id="NF002299">
    <property type="entry name" value="PRK01222.1-6"/>
    <property type="match status" value="1"/>
</dbReference>
<evidence type="ECO:0000256" key="2">
    <source>
        <dbReference type="ARBA" id="ARBA00004664"/>
    </source>
</evidence>
<dbReference type="GO" id="GO:0004640">
    <property type="term" value="F:phosphoribosylanthranilate isomerase activity"/>
    <property type="evidence" value="ECO:0007669"/>
    <property type="project" value="UniProtKB-UniRule"/>
</dbReference>
<dbReference type="RefSeq" id="WP_254899386.1">
    <property type="nucleotide sequence ID" value="NZ_FXAM01000001.1"/>
</dbReference>
<dbReference type="CDD" id="cd00405">
    <property type="entry name" value="PRAI"/>
    <property type="match status" value="1"/>
</dbReference>